<protein>
    <recommendedName>
        <fullName evidence="4">FeoB-associated Cys-rich membrane protein</fullName>
    </recommendedName>
</protein>
<comment type="caution">
    <text evidence="2">The sequence shown here is derived from an EMBL/GenBank/DDBJ whole genome shotgun (WGS) entry which is preliminary data.</text>
</comment>
<evidence type="ECO:0000256" key="1">
    <source>
        <dbReference type="SAM" id="MobiDB-lite"/>
    </source>
</evidence>
<sequence length="69" mass="7034">MLGTIIVGLIVLAVVVAAVRSLHKTLKNGGNLQCGDCASAGNCHGGCQSGPTPEQRARLDGYAQKKKAS</sequence>
<accession>E6MGV0</accession>
<feature type="region of interest" description="Disordered" evidence="1">
    <location>
        <begin position="47"/>
        <end position="69"/>
    </location>
</feature>
<dbReference type="AlphaFoldDB" id="E6MGV0"/>
<dbReference type="Pfam" id="PF12669">
    <property type="entry name" value="FeoB_associated"/>
    <property type="match status" value="1"/>
</dbReference>
<reference evidence="2 3" key="1">
    <citation type="submission" date="2010-12" db="EMBL/GenBank/DDBJ databases">
        <authorList>
            <person name="Muzny D."/>
            <person name="Qin X."/>
            <person name="Deng J."/>
            <person name="Jiang H."/>
            <person name="Liu Y."/>
            <person name="Qu J."/>
            <person name="Song X.-Z."/>
            <person name="Zhang L."/>
            <person name="Thornton R."/>
            <person name="Coyle M."/>
            <person name="Francisco L."/>
            <person name="Jackson L."/>
            <person name="Javaid M."/>
            <person name="Korchina V."/>
            <person name="Kovar C."/>
            <person name="Mata R."/>
            <person name="Mathew T."/>
            <person name="Ngo R."/>
            <person name="Nguyen L."/>
            <person name="Nguyen N."/>
            <person name="Okwuonu G."/>
            <person name="Ongeri F."/>
            <person name="Pham C."/>
            <person name="Simmons D."/>
            <person name="Wilczek-Boney K."/>
            <person name="Hale W."/>
            <person name="Jakkamsetti A."/>
            <person name="Pham P."/>
            <person name="Ruth R."/>
            <person name="San Lucas F."/>
            <person name="Warren J."/>
            <person name="Zhang J."/>
            <person name="Zhao Z."/>
            <person name="Zhou C."/>
            <person name="Zhu D."/>
            <person name="Lee S."/>
            <person name="Bess C."/>
            <person name="Blankenburg K."/>
            <person name="Forbes L."/>
            <person name="Fu Q."/>
            <person name="Gubbala S."/>
            <person name="Hirani K."/>
            <person name="Jayaseelan J.C."/>
            <person name="Lara F."/>
            <person name="Munidasa M."/>
            <person name="Palculict T."/>
            <person name="Patil S."/>
            <person name="Pu L.-L."/>
            <person name="Saada N."/>
            <person name="Tang L."/>
            <person name="Weissenberger G."/>
            <person name="Zhu Y."/>
            <person name="Hemphill L."/>
            <person name="Shang Y."/>
            <person name="Youmans B."/>
            <person name="Ayvaz T."/>
            <person name="Ross M."/>
            <person name="Santibanez J."/>
            <person name="Aqrawi P."/>
            <person name="Gross S."/>
            <person name="Joshi V."/>
            <person name="Fowler G."/>
            <person name="Nazareth L."/>
            <person name="Reid J."/>
            <person name="Worley K."/>
            <person name="Petrosino J."/>
            <person name="Highlander S."/>
            <person name="Gibbs R."/>
        </authorList>
    </citation>
    <scope>NUCLEOTIDE SEQUENCE [LARGE SCALE GENOMIC DNA]</scope>
    <source>
        <strain evidence="2 3">ATCC 23263</strain>
    </source>
</reference>
<dbReference type="EMBL" id="AEQN01000016">
    <property type="protein sequence ID" value="EFV01840.1"/>
    <property type="molecule type" value="Genomic_DNA"/>
</dbReference>
<dbReference type="STRING" id="887929.HMP0721_1233"/>
<dbReference type="Proteomes" id="UP000004754">
    <property type="component" value="Unassembled WGS sequence"/>
</dbReference>
<organism evidence="2 3">
    <name type="scientific">Pseudoramibacter alactolyticus ATCC 23263</name>
    <dbReference type="NCBI Taxonomy" id="887929"/>
    <lineage>
        <taxon>Bacteria</taxon>
        <taxon>Bacillati</taxon>
        <taxon>Bacillota</taxon>
        <taxon>Clostridia</taxon>
        <taxon>Eubacteriales</taxon>
        <taxon>Eubacteriaceae</taxon>
        <taxon>Pseudoramibacter</taxon>
    </lineage>
</organism>
<keyword evidence="3" id="KW-1185">Reference proteome</keyword>
<evidence type="ECO:0008006" key="4">
    <source>
        <dbReference type="Google" id="ProtNLM"/>
    </source>
</evidence>
<proteinExistence type="predicted"/>
<evidence type="ECO:0000313" key="3">
    <source>
        <dbReference type="Proteomes" id="UP000004754"/>
    </source>
</evidence>
<dbReference type="RefSeq" id="WP_006598657.1">
    <property type="nucleotide sequence ID" value="NZ_GL622359.1"/>
</dbReference>
<evidence type="ECO:0000313" key="2">
    <source>
        <dbReference type="EMBL" id="EFV01840.1"/>
    </source>
</evidence>
<name>E6MGV0_9FIRM</name>
<dbReference type="HOGENOM" id="CLU_197468_2_0_9"/>
<gene>
    <name evidence="2" type="ORF">HMP0721_1233</name>
</gene>